<dbReference type="SUPFAM" id="SSF55729">
    <property type="entry name" value="Acyl-CoA N-acyltransferases (Nat)"/>
    <property type="match status" value="1"/>
</dbReference>
<protein>
    <recommendedName>
        <fullName evidence="3">N-acetyltransferase domain-containing protein</fullName>
    </recommendedName>
</protein>
<proteinExistence type="predicted"/>
<evidence type="ECO:0000313" key="1">
    <source>
        <dbReference type="EMBL" id="KEO74710.1"/>
    </source>
</evidence>
<dbReference type="eggNOG" id="ENOG502Z8HB">
    <property type="taxonomic scope" value="Bacteria"/>
</dbReference>
<gene>
    <name evidence="1" type="ORF">EL17_03270</name>
</gene>
<dbReference type="STRING" id="1048983.EL17_03270"/>
<dbReference type="InterPro" id="IPR016181">
    <property type="entry name" value="Acyl_CoA_acyltransferase"/>
</dbReference>
<evidence type="ECO:0000313" key="2">
    <source>
        <dbReference type="Proteomes" id="UP000027821"/>
    </source>
</evidence>
<evidence type="ECO:0008006" key="3">
    <source>
        <dbReference type="Google" id="ProtNLM"/>
    </source>
</evidence>
<comment type="caution">
    <text evidence="1">The sequence shown here is derived from an EMBL/GenBank/DDBJ whole genome shotgun (WGS) entry which is preliminary data.</text>
</comment>
<reference evidence="1 2" key="1">
    <citation type="submission" date="2014-04" db="EMBL/GenBank/DDBJ databases">
        <title>Characterization and application of a salt tolerant electro-active bacterium.</title>
        <authorList>
            <person name="Yang L."/>
            <person name="Wei S."/>
            <person name="Tay Q.X.M."/>
        </authorList>
    </citation>
    <scope>NUCLEOTIDE SEQUENCE [LARGE SCALE GENOMIC DNA]</scope>
    <source>
        <strain evidence="1 2">LY1</strain>
    </source>
</reference>
<dbReference type="AlphaFoldDB" id="A0A074L2L7"/>
<dbReference type="Proteomes" id="UP000027821">
    <property type="component" value="Unassembled WGS sequence"/>
</dbReference>
<organism evidence="1 2">
    <name type="scientific">Anditalea andensis</name>
    <dbReference type="NCBI Taxonomy" id="1048983"/>
    <lineage>
        <taxon>Bacteria</taxon>
        <taxon>Pseudomonadati</taxon>
        <taxon>Bacteroidota</taxon>
        <taxon>Cytophagia</taxon>
        <taxon>Cytophagales</taxon>
        <taxon>Cytophagaceae</taxon>
        <taxon>Anditalea</taxon>
    </lineage>
</organism>
<sequence>MKVKVRIIKAKDDSEATEKYIQGHLNVLATYGVTKVTSADTSWTEDSNVYLILVEAIDDNRILGGARIQLNSEAFPLPVVEATKDLDAKILDYISDFKPLEMAELCGLWNSKEVAGYGIGSIYLGRVGVAISSQLNIKRLLAFCSPATLRNCYKVGFRIISTLGDNGKFFYPKEGLIATALEIDDIENLSSAHFEDRDFIFKLRNNLSHLSQETGPKGSMDVEFDLKLPHLTSTSHG</sequence>
<dbReference type="EMBL" id="JMIH01000014">
    <property type="protein sequence ID" value="KEO74710.1"/>
    <property type="molecule type" value="Genomic_DNA"/>
</dbReference>
<keyword evidence="2" id="KW-1185">Reference proteome</keyword>
<dbReference type="OrthoDB" id="660041at2"/>
<accession>A0A074L2L7</accession>
<dbReference type="RefSeq" id="WP_035072061.1">
    <property type="nucleotide sequence ID" value="NZ_JMIH01000014.1"/>
</dbReference>
<name>A0A074L2L7_9BACT</name>